<evidence type="ECO:0000256" key="1">
    <source>
        <dbReference type="ARBA" id="ARBA00022908"/>
    </source>
</evidence>
<dbReference type="GO" id="GO:0015074">
    <property type="term" value="P:DNA integration"/>
    <property type="evidence" value="ECO:0007669"/>
    <property type="project" value="UniProtKB-KW"/>
</dbReference>
<dbReference type="Gene3D" id="1.10.150.130">
    <property type="match status" value="1"/>
</dbReference>
<feature type="compositionally biased region" description="Low complexity" evidence="4">
    <location>
        <begin position="278"/>
        <end position="287"/>
    </location>
</feature>
<sequence length="378" mass="43323">MATFRKRGDYQWQAIVRKAGFDPVYATFDTKKEAETWAMETELSMGKNRYTNKDDVPTMAAALEKYLAEVTPHKSLHSQKSEHKFAKVISASPLGQKKLSEITPNLIITWAMNLHTEKGNSGNTIRLYCALISHLYTIARDTWRMRDLDNPISAAKPSLPRSSTGRERRLDKDAGECGLLMALLPYPYSHMAALALETAMRREEIFEITVEHVHIAERFIHLPKTKDPRQRRSKRDVPLSPAAIEIVEDVLRHLKNQSKPRQRTAKTRPHQPIVNNGTESTATSVTETSDYRKKRIWSSPETLNAITQMFGKYTAETICEDLNFHDLRHEAVSRLFENTDLDAMEIARISGHKTWSQLSRYSHLRTDRLADRLAGKKR</sequence>
<dbReference type="InterPro" id="IPR013762">
    <property type="entry name" value="Integrase-like_cat_sf"/>
</dbReference>
<name>A0A1C2JK85_ACITH</name>
<dbReference type="Pfam" id="PF00589">
    <property type="entry name" value="Phage_integrase"/>
    <property type="match status" value="1"/>
</dbReference>
<dbReference type="PANTHER" id="PTHR30349:SF94">
    <property type="entry name" value="INTEGRASE_RECOMBINASE HI_1414-RELATED"/>
    <property type="match status" value="1"/>
</dbReference>
<comment type="caution">
    <text evidence="6">The sequence shown here is derived from an EMBL/GenBank/DDBJ whole genome shotgun (WGS) entry which is preliminary data.</text>
</comment>
<feature type="domain" description="Tyr recombinase" evidence="5">
    <location>
        <begin position="165"/>
        <end position="374"/>
    </location>
</feature>
<evidence type="ECO:0000313" key="6">
    <source>
        <dbReference type="EMBL" id="OCX75643.1"/>
    </source>
</evidence>
<proteinExistence type="predicted"/>
<dbReference type="GO" id="GO:0003677">
    <property type="term" value="F:DNA binding"/>
    <property type="evidence" value="ECO:0007669"/>
    <property type="project" value="UniProtKB-KW"/>
</dbReference>
<dbReference type="Proteomes" id="UP000094893">
    <property type="component" value="Unassembled WGS sequence"/>
</dbReference>
<dbReference type="PANTHER" id="PTHR30349">
    <property type="entry name" value="PHAGE INTEGRASE-RELATED"/>
    <property type="match status" value="1"/>
</dbReference>
<dbReference type="GO" id="GO:0006310">
    <property type="term" value="P:DNA recombination"/>
    <property type="evidence" value="ECO:0007669"/>
    <property type="project" value="UniProtKB-KW"/>
</dbReference>
<gene>
    <name evidence="6" type="ORF">A6P07_04075</name>
</gene>
<organism evidence="6 7">
    <name type="scientific">Acidithiobacillus thiooxidans</name>
    <name type="common">Thiobacillus thiooxidans</name>
    <dbReference type="NCBI Taxonomy" id="930"/>
    <lineage>
        <taxon>Bacteria</taxon>
        <taxon>Pseudomonadati</taxon>
        <taxon>Pseudomonadota</taxon>
        <taxon>Acidithiobacillia</taxon>
        <taxon>Acidithiobacillales</taxon>
        <taxon>Acidithiobacillaceae</taxon>
        <taxon>Acidithiobacillus</taxon>
    </lineage>
</organism>
<feature type="region of interest" description="Disordered" evidence="4">
    <location>
        <begin position="254"/>
        <end position="287"/>
    </location>
</feature>
<evidence type="ECO:0000256" key="2">
    <source>
        <dbReference type="ARBA" id="ARBA00023125"/>
    </source>
</evidence>
<evidence type="ECO:0000313" key="7">
    <source>
        <dbReference type="Proteomes" id="UP000094893"/>
    </source>
</evidence>
<dbReference type="InterPro" id="IPR050090">
    <property type="entry name" value="Tyrosine_recombinase_XerCD"/>
</dbReference>
<evidence type="ECO:0000256" key="3">
    <source>
        <dbReference type="ARBA" id="ARBA00023172"/>
    </source>
</evidence>
<dbReference type="EMBL" id="LWSA01000035">
    <property type="protein sequence ID" value="OCX75643.1"/>
    <property type="molecule type" value="Genomic_DNA"/>
</dbReference>
<dbReference type="InterPro" id="IPR011010">
    <property type="entry name" value="DNA_brk_join_enz"/>
</dbReference>
<dbReference type="InterPro" id="IPR002104">
    <property type="entry name" value="Integrase_catalytic"/>
</dbReference>
<keyword evidence="1" id="KW-0229">DNA integration</keyword>
<feature type="compositionally biased region" description="Basic residues" evidence="4">
    <location>
        <begin position="254"/>
        <end position="269"/>
    </location>
</feature>
<dbReference type="Gene3D" id="1.10.443.10">
    <property type="entry name" value="Intergrase catalytic core"/>
    <property type="match status" value="1"/>
</dbReference>
<dbReference type="RefSeq" id="WP_024894711.1">
    <property type="nucleotide sequence ID" value="NZ_LWRZ01000083.1"/>
</dbReference>
<dbReference type="PROSITE" id="PS51898">
    <property type="entry name" value="TYR_RECOMBINASE"/>
    <property type="match status" value="1"/>
</dbReference>
<dbReference type="AlphaFoldDB" id="A0A1C2JK85"/>
<keyword evidence="3" id="KW-0233">DNA recombination</keyword>
<dbReference type="SUPFAM" id="SSF56349">
    <property type="entry name" value="DNA breaking-rejoining enzymes"/>
    <property type="match status" value="1"/>
</dbReference>
<evidence type="ECO:0000259" key="5">
    <source>
        <dbReference type="PROSITE" id="PS51898"/>
    </source>
</evidence>
<accession>A0A1C2JK85</accession>
<evidence type="ECO:0000256" key="4">
    <source>
        <dbReference type="SAM" id="MobiDB-lite"/>
    </source>
</evidence>
<dbReference type="InterPro" id="IPR010998">
    <property type="entry name" value="Integrase_recombinase_N"/>
</dbReference>
<keyword evidence="2" id="KW-0238">DNA-binding</keyword>
<protein>
    <recommendedName>
        <fullName evidence="5">Tyr recombinase domain-containing protein</fullName>
    </recommendedName>
</protein>
<reference evidence="6 7" key="1">
    <citation type="journal article" date="2016" name="Int. J. Mol. Sci.">
        <title>Comparative genomics of the extreme acidophile Acidithiobacillus thiooxidans reveals intraspecific divergence and niche adaptation.</title>
        <authorList>
            <person name="Zhang X."/>
            <person name="Feng X."/>
            <person name="Tao J."/>
            <person name="Ma L."/>
            <person name="Xiao Y."/>
            <person name="Liang Y."/>
            <person name="Liu X."/>
            <person name="Yin H."/>
        </authorList>
    </citation>
    <scope>NUCLEOTIDE SEQUENCE [LARGE SCALE GENOMIC DNA]</scope>
    <source>
        <strain evidence="6 7">A02</strain>
    </source>
</reference>